<dbReference type="OrthoDB" id="9451547at2759"/>
<feature type="region of interest" description="Disordered" evidence="2">
    <location>
        <begin position="1"/>
        <end position="25"/>
    </location>
</feature>
<accession>A0A1X0QVH4</accession>
<dbReference type="AlphaFoldDB" id="A0A1X0QVH4"/>
<evidence type="ECO:0000313" key="3">
    <source>
        <dbReference type="EMBL" id="ORE03755.1"/>
    </source>
</evidence>
<feature type="compositionally biased region" description="Polar residues" evidence="2">
    <location>
        <begin position="12"/>
        <end position="21"/>
    </location>
</feature>
<sequence>MLASETRPKLTLPQQKLSHSTPAPRYYEEPCSPVSTTTSFISNVSWIAEKSAAELGVLLKSAYKSLREKEKDLVLVAEIGKSLLEYNQNLKSDYDKLLQNASSMNQEQQEMRLISSKKAYDKIIESLEHKNEEIQYMLEQTRQRSKITQQNHEKNQRKLEAEIEILHHSLEIASQKIQELEEDRLLNQERASRQHQQKIEQQRKEDLILLEELTTKMEELHRENNYLQKSKKAVEEKLAIALKDLEQLQQEFEHFELTQNGYMSLQEAFQRQTDHVKELNDRLEEHRNILARYRDKEQWLTEAPISYATSTSNLMHELDTAKCLSKSSSENDLPSYASKICDLATLTERHLTSFYNAPADYAFDTILSTIGIDDRASLHEAEKLLCSINTDDTSLFGPEGSGTVYAELDIYPTLKVPQQIQKEEKEQPKGLIHRILFHIRYLFRSVFRWCRFALILATAVFINLWKGPDLILDK</sequence>
<evidence type="ECO:0000256" key="2">
    <source>
        <dbReference type="SAM" id="MobiDB-lite"/>
    </source>
</evidence>
<proteinExistence type="predicted"/>
<gene>
    <name evidence="3" type="ORF">BCV72DRAFT_26953</name>
</gene>
<evidence type="ECO:0000256" key="1">
    <source>
        <dbReference type="SAM" id="Coils"/>
    </source>
</evidence>
<feature type="coiled-coil region" evidence="1">
    <location>
        <begin position="87"/>
        <end position="296"/>
    </location>
</feature>
<organism evidence="3">
    <name type="scientific">Rhizopus microsporus var. microsporus</name>
    <dbReference type="NCBI Taxonomy" id="86635"/>
    <lineage>
        <taxon>Eukaryota</taxon>
        <taxon>Fungi</taxon>
        <taxon>Fungi incertae sedis</taxon>
        <taxon>Mucoromycota</taxon>
        <taxon>Mucoromycotina</taxon>
        <taxon>Mucoromycetes</taxon>
        <taxon>Mucorales</taxon>
        <taxon>Mucorineae</taxon>
        <taxon>Rhizopodaceae</taxon>
        <taxon>Rhizopus</taxon>
    </lineage>
</organism>
<protein>
    <submittedName>
        <fullName evidence="3">Uncharacterized protein</fullName>
    </submittedName>
</protein>
<keyword evidence="1" id="KW-0175">Coiled coil</keyword>
<reference evidence="3" key="1">
    <citation type="journal article" date="2016" name="Proc. Natl. Acad. Sci. U.S.A.">
        <title>Lipid metabolic changes in an early divergent fungus govern the establishment of a mutualistic symbiosis with endobacteria.</title>
        <authorList>
            <person name="Lastovetsky O.A."/>
            <person name="Gaspar M.L."/>
            <person name="Mondo S.J."/>
            <person name="LaButti K.M."/>
            <person name="Sandor L."/>
            <person name="Grigoriev I.V."/>
            <person name="Henry S.A."/>
            <person name="Pawlowska T.E."/>
        </authorList>
    </citation>
    <scope>NUCLEOTIDE SEQUENCE [LARGE SCALE GENOMIC DNA]</scope>
    <source>
        <strain evidence="3">ATCC 52814</strain>
    </source>
</reference>
<dbReference type="EMBL" id="KV921992">
    <property type="protein sequence ID" value="ORE03755.1"/>
    <property type="molecule type" value="Genomic_DNA"/>
</dbReference>
<name>A0A1X0QVH4_RHIZD</name>
<dbReference type="Proteomes" id="UP000242414">
    <property type="component" value="Unassembled WGS sequence"/>
</dbReference>
<dbReference type="VEuPathDB" id="FungiDB:BCV72DRAFT_26953"/>